<feature type="domain" description="SWIM-type" evidence="2">
    <location>
        <begin position="61"/>
        <end position="99"/>
    </location>
</feature>
<name>A0A9X3LXM9_9CORY</name>
<keyword evidence="1" id="KW-0862">Zinc</keyword>
<accession>A0A9X3LXM9</accession>
<dbReference type="EMBL" id="JAKMUS010000016">
    <property type="protein sequence ID" value="MCZ9294653.1"/>
    <property type="molecule type" value="Genomic_DNA"/>
</dbReference>
<keyword evidence="4" id="KW-1185">Reference proteome</keyword>
<evidence type="ECO:0000259" key="2">
    <source>
        <dbReference type="PROSITE" id="PS50966"/>
    </source>
</evidence>
<organism evidence="3 4">
    <name type="scientific">Corynebacterium meitnerae</name>
    <dbReference type="NCBI Taxonomy" id="2913498"/>
    <lineage>
        <taxon>Bacteria</taxon>
        <taxon>Bacillati</taxon>
        <taxon>Actinomycetota</taxon>
        <taxon>Actinomycetes</taxon>
        <taxon>Mycobacteriales</taxon>
        <taxon>Corynebacteriaceae</taxon>
        <taxon>Corynebacterium</taxon>
    </lineage>
</organism>
<dbReference type="InterPro" id="IPR007527">
    <property type="entry name" value="Znf_SWIM"/>
</dbReference>
<dbReference type="Proteomes" id="UP001146468">
    <property type="component" value="Unassembled WGS sequence"/>
</dbReference>
<gene>
    <name evidence="3" type="ORF">L8U60_09175</name>
</gene>
<comment type="caution">
    <text evidence="3">The sequence shown here is derived from an EMBL/GenBank/DDBJ whole genome shotgun (WGS) entry which is preliminary data.</text>
</comment>
<reference evidence="3" key="1">
    <citation type="submission" date="2022-02" db="EMBL/GenBank/DDBJ databases">
        <title>Corynebacterium sp. from urogenital microbiome.</title>
        <authorList>
            <person name="Cappelli E.A."/>
            <person name="Ribeiro T.G."/>
            <person name="Peixe L."/>
        </authorList>
    </citation>
    <scope>NUCLEOTIDE SEQUENCE</scope>
    <source>
        <strain evidence="3">C8Ua_172</strain>
    </source>
</reference>
<dbReference type="GO" id="GO:0008270">
    <property type="term" value="F:zinc ion binding"/>
    <property type="evidence" value="ECO:0007669"/>
    <property type="project" value="UniProtKB-KW"/>
</dbReference>
<sequence>MSENVVEFVQALGEAGVAALTDVKSFIRADEILDIDMTPLVRTGPSFTAQVLGTDVWVVRFELVVDEGKTVADRLNVHCTCPVPRVWCKHAVAVALQMMRHPEWPLTAKLVGEAEEEYEFDSTRRYDDVVVDTKDVVTSTLETMSKRDLVDVINALRHENPLAEPTVTKYVLPFSSQPLPAMEAVQHEMKFAKFLFDVAYTEEKVEEAAHNLEYAGNVICSHADATDFQNDKLKLLCALESLIFDAIAWTHHITYPVDSVVVALEKLYQHHVLIAHDTQPPTQLLVDWIVDVFLAPGGYLRPHLADYAKLLEDEDLDVIITKAHECAPRHPENVLPLEIDVALLRNNMHEVKRLCGEYGNYDALLFFYQRNGMDLGAEKLVAAALDNADPVELTPDLLYASAAKYFGADGTRMYHRYWFEKDVSLENFLDYIRLPDMDFADVMFVLQSVEEAATNPDYMLLAAAYFKLFDVGFTLITTTSPSTSMAAHFAEHVGLAYDPEWAFGVIFAHIREQMSQALAQENMAATRATVNWLMGRMMALKKTAQEATGSLDSDVEWGLQVGALKSEFGSHPVVKEVFTEWGL</sequence>
<proteinExistence type="predicted"/>
<evidence type="ECO:0000313" key="3">
    <source>
        <dbReference type="EMBL" id="MCZ9294653.1"/>
    </source>
</evidence>
<keyword evidence="1" id="KW-0479">Metal-binding</keyword>
<keyword evidence="1" id="KW-0863">Zinc-finger</keyword>
<protein>
    <recommendedName>
        <fullName evidence="2">SWIM-type domain-containing protein</fullName>
    </recommendedName>
</protein>
<dbReference type="PROSITE" id="PS50966">
    <property type="entry name" value="ZF_SWIM"/>
    <property type="match status" value="1"/>
</dbReference>
<dbReference type="AlphaFoldDB" id="A0A9X3LXM9"/>
<dbReference type="RefSeq" id="WP_269966070.1">
    <property type="nucleotide sequence ID" value="NZ_JAKMUS010000016.1"/>
</dbReference>
<evidence type="ECO:0000313" key="4">
    <source>
        <dbReference type="Proteomes" id="UP001146468"/>
    </source>
</evidence>
<evidence type="ECO:0000256" key="1">
    <source>
        <dbReference type="PROSITE-ProRule" id="PRU00325"/>
    </source>
</evidence>